<comment type="caution">
    <text evidence="1">Lacks conserved residue(s) required for the propagation of feature annotation.</text>
</comment>
<dbReference type="InterPro" id="IPR000742">
    <property type="entry name" value="EGF"/>
</dbReference>
<name>A0AAU9WWG8_9CNID</name>
<dbReference type="AlphaFoldDB" id="A0AAU9WWG8"/>
<dbReference type="PROSITE" id="PS00022">
    <property type="entry name" value="EGF_1"/>
    <property type="match status" value="1"/>
</dbReference>
<feature type="disulfide bond" evidence="1">
    <location>
        <begin position="175"/>
        <end position="192"/>
    </location>
</feature>
<reference evidence="3 4" key="1">
    <citation type="submission" date="2022-05" db="EMBL/GenBank/DDBJ databases">
        <authorList>
            <consortium name="Genoscope - CEA"/>
            <person name="William W."/>
        </authorList>
    </citation>
    <scope>NUCLEOTIDE SEQUENCE [LARGE SCALE GENOMIC DNA]</scope>
</reference>
<dbReference type="CDD" id="cd00054">
    <property type="entry name" value="EGF_CA"/>
    <property type="match status" value="1"/>
</dbReference>
<organism evidence="3 4">
    <name type="scientific">Pocillopora meandrina</name>
    <dbReference type="NCBI Taxonomy" id="46732"/>
    <lineage>
        <taxon>Eukaryota</taxon>
        <taxon>Metazoa</taxon>
        <taxon>Cnidaria</taxon>
        <taxon>Anthozoa</taxon>
        <taxon>Hexacorallia</taxon>
        <taxon>Scleractinia</taxon>
        <taxon>Astrocoeniina</taxon>
        <taxon>Pocilloporidae</taxon>
        <taxon>Pocillopora</taxon>
    </lineage>
</organism>
<gene>
    <name evidence="3" type="ORF">PMEA_00013336</name>
</gene>
<accession>A0AAU9WWG8</accession>
<proteinExistence type="predicted"/>
<feature type="domain" description="EGF-like" evidence="2">
    <location>
        <begin position="166"/>
        <end position="204"/>
    </location>
</feature>
<protein>
    <recommendedName>
        <fullName evidence="2">EGF-like domain-containing protein</fullName>
    </recommendedName>
</protein>
<dbReference type="PROSITE" id="PS50026">
    <property type="entry name" value="EGF_3"/>
    <property type="match status" value="1"/>
</dbReference>
<dbReference type="Gene3D" id="2.10.25.10">
    <property type="entry name" value="Laminin"/>
    <property type="match status" value="1"/>
</dbReference>
<comment type="caution">
    <text evidence="3">The sequence shown here is derived from an EMBL/GenBank/DDBJ whole genome shotgun (WGS) entry which is preliminary data.</text>
</comment>
<dbReference type="SMART" id="SM00181">
    <property type="entry name" value="EGF"/>
    <property type="match status" value="1"/>
</dbReference>
<sequence>DCCRRLVPFLSPFSETEKGIALQSNTFIKCQTLQEALPHQGETCREFLSQFKYCNSNLVKIHFILLNPGMKGAEQDWGPSDQAAEQGYFLKEEFHYLDVTQIRKFTIFDMFRCALACLRNNLCLSLNTASSRGTEGKLWCELLSSDKNRNAENYHKNTSSHHFSILRSPCSSSPCQNKGTCIPNFNSNTFDCLCNESFLGEFCEKAVKSCKEAYEANKSNVSRLVSLHLGSQPTTVLCHMGDFGCGDGGWTPVMKINGNKSTFHYDSGYWSNKIEFNTAGGETGFDSQETKLPTYWDTSFSKICLSMKIGGQIRFTVINMKASSLYSLIADGKNRSTSLGRDTWKKLIGLEASLQVYCNTEGFNIICRESVNSKARIGITANNQDDCFSCDSRIGFGTGGKHDPNNTCGNEATHKPDNGDKHIKAMGYILVY</sequence>
<keyword evidence="1" id="KW-1015">Disulfide bond</keyword>
<dbReference type="SUPFAM" id="SSF57196">
    <property type="entry name" value="EGF/Laminin"/>
    <property type="match status" value="1"/>
</dbReference>
<dbReference type="EMBL" id="CALNXJ010000023">
    <property type="protein sequence ID" value="CAH3128172.1"/>
    <property type="molecule type" value="Genomic_DNA"/>
</dbReference>
<feature type="non-terminal residue" evidence="3">
    <location>
        <position position="1"/>
    </location>
</feature>
<keyword evidence="1" id="KW-0245">EGF-like domain</keyword>
<evidence type="ECO:0000256" key="1">
    <source>
        <dbReference type="PROSITE-ProRule" id="PRU00076"/>
    </source>
</evidence>
<evidence type="ECO:0000259" key="2">
    <source>
        <dbReference type="PROSITE" id="PS50026"/>
    </source>
</evidence>
<keyword evidence="4" id="KW-1185">Reference proteome</keyword>
<evidence type="ECO:0000313" key="3">
    <source>
        <dbReference type="EMBL" id="CAH3128172.1"/>
    </source>
</evidence>
<dbReference type="Proteomes" id="UP001159428">
    <property type="component" value="Unassembled WGS sequence"/>
</dbReference>
<evidence type="ECO:0000313" key="4">
    <source>
        <dbReference type="Proteomes" id="UP001159428"/>
    </source>
</evidence>
<feature type="disulfide bond" evidence="1">
    <location>
        <begin position="194"/>
        <end position="203"/>
    </location>
</feature>